<proteinExistence type="predicted"/>
<gene>
    <name evidence="8" type="ORF">JS756_01665</name>
</gene>
<comment type="subcellular location">
    <subcellularLocation>
        <location evidence="1">Cell membrane</location>
        <topology evidence="1">Multi-pass membrane protein</topology>
    </subcellularLocation>
</comment>
<feature type="region of interest" description="Disordered" evidence="6">
    <location>
        <begin position="324"/>
        <end position="353"/>
    </location>
</feature>
<keyword evidence="2" id="KW-1003">Cell membrane</keyword>
<evidence type="ECO:0000256" key="1">
    <source>
        <dbReference type="ARBA" id="ARBA00004651"/>
    </source>
</evidence>
<keyword evidence="5 7" id="KW-0472">Membrane</keyword>
<keyword evidence="4 7" id="KW-1133">Transmembrane helix</keyword>
<organism evidence="8 9">
    <name type="scientific">Streptomyces actuosus</name>
    <dbReference type="NCBI Taxonomy" id="1885"/>
    <lineage>
        <taxon>Bacteria</taxon>
        <taxon>Bacillati</taxon>
        <taxon>Actinomycetota</taxon>
        <taxon>Actinomycetes</taxon>
        <taxon>Kitasatosporales</taxon>
        <taxon>Streptomycetaceae</taxon>
        <taxon>Streptomyces</taxon>
    </lineage>
</organism>
<dbReference type="PANTHER" id="PTHR30213">
    <property type="entry name" value="INNER MEMBRANE PROTEIN YHJD"/>
    <property type="match status" value="1"/>
</dbReference>
<dbReference type="EMBL" id="JAFFZS010000001">
    <property type="protein sequence ID" value="MBN0042840.1"/>
    <property type="molecule type" value="Genomic_DNA"/>
</dbReference>
<evidence type="ECO:0000256" key="2">
    <source>
        <dbReference type="ARBA" id="ARBA00022475"/>
    </source>
</evidence>
<feature type="transmembrane region" description="Helical" evidence="7">
    <location>
        <begin position="177"/>
        <end position="197"/>
    </location>
</feature>
<keyword evidence="9" id="KW-1185">Reference proteome</keyword>
<sequence>MEALRRLDAFQRRHHWLGMPLGVLYKFADDQGLFLAALIAYYGFVSLFPLLLLLVSALAVLLQNDPALQEQVLNSALRKFPVLGDQLRENIHSLRGNGVALTVGVLGSLYGGLGVAQAVQHALNKIWGVPRHARPNPLHSRVRGLMFIGLLAVGLFVTSGVLATASFDEVFGLRVGSILRLVAVLAVIVVNAALLVLTVRILTRAQVTLRYVWVPALGGACAWQLLQWGGTYYVRNYVSGAGATYGMFAIVLGLLAWLYLGALVFVLTVETAAVHSHRLWPRSLLTPFTDDVRLSHADRRAYRSYAMAESFKGFQKVTVEFHTEPFPGTNTTDGPPAVDGTGPPDDPARPDAG</sequence>
<evidence type="ECO:0000256" key="7">
    <source>
        <dbReference type="SAM" id="Phobius"/>
    </source>
</evidence>
<dbReference type="RefSeq" id="WP_205381061.1">
    <property type="nucleotide sequence ID" value="NZ_JAFFZS010000001.1"/>
</dbReference>
<feature type="transmembrane region" description="Helical" evidence="7">
    <location>
        <begin position="144"/>
        <end position="165"/>
    </location>
</feature>
<evidence type="ECO:0000313" key="9">
    <source>
        <dbReference type="Proteomes" id="UP000788262"/>
    </source>
</evidence>
<evidence type="ECO:0000313" key="8">
    <source>
        <dbReference type="EMBL" id="MBN0042840.1"/>
    </source>
</evidence>
<evidence type="ECO:0000256" key="6">
    <source>
        <dbReference type="SAM" id="MobiDB-lite"/>
    </source>
</evidence>
<evidence type="ECO:0000256" key="3">
    <source>
        <dbReference type="ARBA" id="ARBA00022692"/>
    </source>
</evidence>
<evidence type="ECO:0000256" key="5">
    <source>
        <dbReference type="ARBA" id="ARBA00023136"/>
    </source>
</evidence>
<dbReference type="Pfam" id="PF03631">
    <property type="entry name" value="Virul_fac_BrkB"/>
    <property type="match status" value="1"/>
</dbReference>
<evidence type="ECO:0000256" key="4">
    <source>
        <dbReference type="ARBA" id="ARBA00022989"/>
    </source>
</evidence>
<accession>A0ABS2VIC4</accession>
<feature type="transmembrane region" description="Helical" evidence="7">
    <location>
        <begin position="33"/>
        <end position="62"/>
    </location>
</feature>
<comment type="caution">
    <text evidence="8">The sequence shown here is derived from an EMBL/GenBank/DDBJ whole genome shotgun (WGS) entry which is preliminary data.</text>
</comment>
<dbReference type="InterPro" id="IPR017039">
    <property type="entry name" value="Virul_fac_BrkB"/>
</dbReference>
<keyword evidence="3 7" id="KW-0812">Transmembrane</keyword>
<feature type="transmembrane region" description="Helical" evidence="7">
    <location>
        <begin position="209"/>
        <end position="226"/>
    </location>
</feature>
<name>A0ABS2VIC4_STRAS</name>
<dbReference type="PANTHER" id="PTHR30213:SF1">
    <property type="entry name" value="INNER MEMBRANE PROTEIN YHJD"/>
    <property type="match status" value="1"/>
</dbReference>
<feature type="transmembrane region" description="Helical" evidence="7">
    <location>
        <begin position="246"/>
        <end position="269"/>
    </location>
</feature>
<protein>
    <submittedName>
        <fullName evidence="8">YihY/virulence factor BrkB family protein</fullName>
    </submittedName>
</protein>
<reference evidence="8 9" key="1">
    <citation type="submission" date="2021-02" db="EMBL/GenBank/DDBJ databases">
        <title>Whole genome sequencing of Streptomyces actuosus VRA1.</title>
        <authorList>
            <person name="Sen G."/>
            <person name="Sen A."/>
        </authorList>
    </citation>
    <scope>NUCLEOTIDE SEQUENCE [LARGE SCALE GENOMIC DNA]</scope>
    <source>
        <strain evidence="8 9">VRA1</strain>
    </source>
</reference>
<dbReference type="Proteomes" id="UP000788262">
    <property type="component" value="Unassembled WGS sequence"/>
</dbReference>